<dbReference type="STRING" id="436010.A0A166N582"/>
<evidence type="ECO:0000313" key="7">
    <source>
        <dbReference type="Proteomes" id="UP000076532"/>
    </source>
</evidence>
<organism evidence="6 7">
    <name type="scientific">Athelia psychrophila</name>
    <dbReference type="NCBI Taxonomy" id="1759441"/>
    <lineage>
        <taxon>Eukaryota</taxon>
        <taxon>Fungi</taxon>
        <taxon>Dikarya</taxon>
        <taxon>Basidiomycota</taxon>
        <taxon>Agaricomycotina</taxon>
        <taxon>Agaricomycetes</taxon>
        <taxon>Agaricomycetidae</taxon>
        <taxon>Atheliales</taxon>
        <taxon>Atheliaceae</taxon>
        <taxon>Athelia</taxon>
    </lineage>
</organism>
<dbReference type="EMBL" id="KV417525">
    <property type="protein sequence ID" value="KZP24654.1"/>
    <property type="molecule type" value="Genomic_DNA"/>
</dbReference>
<evidence type="ECO:0000256" key="4">
    <source>
        <dbReference type="ARBA" id="ARBA00022691"/>
    </source>
</evidence>
<proteinExistence type="predicted"/>
<evidence type="ECO:0000256" key="2">
    <source>
        <dbReference type="ARBA" id="ARBA00022603"/>
    </source>
</evidence>
<feature type="region of interest" description="Disordered" evidence="5">
    <location>
        <begin position="1"/>
        <end position="26"/>
    </location>
</feature>
<dbReference type="AlphaFoldDB" id="A0A166N582"/>
<dbReference type="SUPFAM" id="SSF53335">
    <property type="entry name" value="S-adenosyl-L-methionine-dependent methyltransferases"/>
    <property type="match status" value="1"/>
</dbReference>
<dbReference type="InterPro" id="IPR008854">
    <property type="entry name" value="TPMT"/>
</dbReference>
<dbReference type="PANTHER" id="PTHR32183:SF6">
    <property type="entry name" value="CYSTEINE SULFINATE DESULFINASE_CYSTEINE DESULFURASE AND RELATED ENZYMES"/>
    <property type="match status" value="1"/>
</dbReference>
<evidence type="ECO:0000256" key="3">
    <source>
        <dbReference type="ARBA" id="ARBA00022679"/>
    </source>
</evidence>
<keyword evidence="2 6" id="KW-0489">Methyltransferase</keyword>
<protein>
    <submittedName>
        <fullName evidence="6">S-adenosyl-L-methionine-dependent methyltransferase</fullName>
    </submittedName>
</protein>
<evidence type="ECO:0000313" key="6">
    <source>
        <dbReference type="EMBL" id="KZP24654.1"/>
    </source>
</evidence>
<keyword evidence="7" id="KW-1185">Reference proteome</keyword>
<evidence type="ECO:0000256" key="1">
    <source>
        <dbReference type="ARBA" id="ARBA00022553"/>
    </source>
</evidence>
<dbReference type="GO" id="GO:0032259">
    <property type="term" value="P:methylation"/>
    <property type="evidence" value="ECO:0007669"/>
    <property type="project" value="UniProtKB-KW"/>
</dbReference>
<name>A0A166N582_9AGAM</name>
<dbReference type="Pfam" id="PF05724">
    <property type="entry name" value="TPMT"/>
    <property type="match status" value="1"/>
</dbReference>
<accession>A0A166N582</accession>
<dbReference type="Gene3D" id="3.40.50.150">
    <property type="entry name" value="Vaccinia Virus protein VP39"/>
    <property type="match status" value="1"/>
</dbReference>
<gene>
    <name evidence="6" type="ORF">FIBSPDRAFT_856855</name>
</gene>
<dbReference type="GO" id="GO:0008757">
    <property type="term" value="F:S-adenosylmethionine-dependent methyltransferase activity"/>
    <property type="evidence" value="ECO:0007669"/>
    <property type="project" value="InterPro"/>
</dbReference>
<dbReference type="PANTHER" id="PTHR32183">
    <property type="match status" value="1"/>
</dbReference>
<reference evidence="6 7" key="1">
    <citation type="journal article" date="2016" name="Mol. Biol. Evol.">
        <title>Comparative Genomics of Early-Diverging Mushroom-Forming Fungi Provides Insights into the Origins of Lignocellulose Decay Capabilities.</title>
        <authorList>
            <person name="Nagy L.G."/>
            <person name="Riley R."/>
            <person name="Tritt A."/>
            <person name="Adam C."/>
            <person name="Daum C."/>
            <person name="Floudas D."/>
            <person name="Sun H."/>
            <person name="Yadav J.S."/>
            <person name="Pangilinan J."/>
            <person name="Larsson K.H."/>
            <person name="Matsuura K."/>
            <person name="Barry K."/>
            <person name="Labutti K."/>
            <person name="Kuo R."/>
            <person name="Ohm R.A."/>
            <person name="Bhattacharya S.S."/>
            <person name="Shirouzu T."/>
            <person name="Yoshinaga Y."/>
            <person name="Martin F.M."/>
            <person name="Grigoriev I.V."/>
            <person name="Hibbett D.S."/>
        </authorList>
    </citation>
    <scope>NUCLEOTIDE SEQUENCE [LARGE SCALE GENOMIC DNA]</scope>
    <source>
        <strain evidence="6 7">CBS 109695</strain>
    </source>
</reference>
<sequence length="228" mass="25422">MSTKTPSDQDPGPRLQQIIGQDPTNGWDTAWQQNLTPWDRGNVQPPLRDLLVSDQVDWPRNGRALVPGCGRGYDPIFIAATLGLDTLAIDISPTAIKAANDLLAQTPLTDSKGTVAFRDADFFTLAPPQSELFDLIYDYTFFVAIPPARRVEWGQQMNKLVKKGGYLITLVFPLGIPKECETGPPFRVEPVDYLEPLGPGWEKMVDKIPEVSFEANVGRERMVVWKKL</sequence>
<keyword evidence="3" id="KW-0808">Transferase</keyword>
<dbReference type="Proteomes" id="UP000076532">
    <property type="component" value="Unassembled WGS sequence"/>
</dbReference>
<evidence type="ECO:0000256" key="5">
    <source>
        <dbReference type="SAM" id="MobiDB-lite"/>
    </source>
</evidence>
<dbReference type="PROSITE" id="PS51585">
    <property type="entry name" value="SAM_MT_TPMT"/>
    <property type="match status" value="1"/>
</dbReference>
<keyword evidence="4" id="KW-0949">S-adenosyl-L-methionine</keyword>
<dbReference type="CDD" id="cd02440">
    <property type="entry name" value="AdoMet_MTases"/>
    <property type="match status" value="1"/>
</dbReference>
<dbReference type="InterPro" id="IPR029063">
    <property type="entry name" value="SAM-dependent_MTases_sf"/>
</dbReference>
<keyword evidence="1" id="KW-0597">Phosphoprotein</keyword>
<dbReference type="OrthoDB" id="276151at2759"/>